<accession>A0A6H5GGT8</accession>
<sequence length="90" mass="10394">MVFYFFFKQQSLASSHYGYSGGPEYGAWINKRRRVFLVPSTSEETFPANSDPYGGHQHFRSDLPDDDHLSEYFLTGGATTENVNFFRKKI</sequence>
<dbReference type="AlphaFoldDB" id="A0A6H5GGT8"/>
<protein>
    <submittedName>
        <fullName evidence="1">Uncharacterized protein</fullName>
    </submittedName>
</protein>
<evidence type="ECO:0000313" key="2">
    <source>
        <dbReference type="Proteomes" id="UP000479000"/>
    </source>
</evidence>
<gene>
    <name evidence="1" type="ORF">NTEN_LOCUS8493</name>
</gene>
<name>A0A6H5GGT8_9HEMI</name>
<organism evidence="1 2">
    <name type="scientific">Nesidiocoris tenuis</name>
    <dbReference type="NCBI Taxonomy" id="355587"/>
    <lineage>
        <taxon>Eukaryota</taxon>
        <taxon>Metazoa</taxon>
        <taxon>Ecdysozoa</taxon>
        <taxon>Arthropoda</taxon>
        <taxon>Hexapoda</taxon>
        <taxon>Insecta</taxon>
        <taxon>Pterygota</taxon>
        <taxon>Neoptera</taxon>
        <taxon>Paraneoptera</taxon>
        <taxon>Hemiptera</taxon>
        <taxon>Heteroptera</taxon>
        <taxon>Panheteroptera</taxon>
        <taxon>Cimicomorpha</taxon>
        <taxon>Miridae</taxon>
        <taxon>Dicyphina</taxon>
        <taxon>Nesidiocoris</taxon>
    </lineage>
</organism>
<reference evidence="1 2" key="1">
    <citation type="submission" date="2020-02" db="EMBL/GenBank/DDBJ databases">
        <authorList>
            <person name="Ferguson B K."/>
        </authorList>
    </citation>
    <scope>NUCLEOTIDE SEQUENCE [LARGE SCALE GENOMIC DNA]</scope>
</reference>
<evidence type="ECO:0000313" key="1">
    <source>
        <dbReference type="EMBL" id="CAB0002706.1"/>
    </source>
</evidence>
<dbReference type="OrthoDB" id="6625616at2759"/>
<dbReference type="EMBL" id="CADCXU010012827">
    <property type="protein sequence ID" value="CAB0002706.1"/>
    <property type="molecule type" value="Genomic_DNA"/>
</dbReference>
<proteinExistence type="predicted"/>
<dbReference type="Proteomes" id="UP000479000">
    <property type="component" value="Unassembled WGS sequence"/>
</dbReference>
<keyword evidence="2" id="KW-1185">Reference proteome</keyword>